<dbReference type="InterPro" id="IPR013320">
    <property type="entry name" value="ConA-like_dom_sf"/>
</dbReference>
<evidence type="ECO:0000256" key="1">
    <source>
        <dbReference type="SAM" id="Phobius"/>
    </source>
</evidence>
<dbReference type="Proteomes" id="UP000186868">
    <property type="component" value="Unassembled WGS sequence"/>
</dbReference>
<keyword evidence="1" id="KW-0472">Membrane</keyword>
<reference evidence="3 4" key="1">
    <citation type="submission" date="2016-11" db="EMBL/GenBank/DDBJ databases">
        <title>Draft Genome Sequences of Nine Cyanobacterial Strains from Diverse Habitats.</title>
        <authorList>
            <person name="Zhu T."/>
            <person name="Hou S."/>
            <person name="Lu X."/>
            <person name="Hess W.R."/>
        </authorList>
    </citation>
    <scope>NUCLEOTIDE SEQUENCE [LARGE SCALE GENOMIC DNA]</scope>
    <source>
        <strain evidence="3 4">NIES-593</strain>
    </source>
</reference>
<feature type="transmembrane region" description="Helical" evidence="1">
    <location>
        <begin position="168"/>
        <end position="186"/>
    </location>
</feature>
<keyword evidence="1" id="KW-1133">Transmembrane helix</keyword>
<dbReference type="STRING" id="1921803.NIES593_11360"/>
<evidence type="ECO:0000313" key="4">
    <source>
        <dbReference type="Proteomes" id="UP000186868"/>
    </source>
</evidence>
<dbReference type="Gene3D" id="2.60.120.200">
    <property type="match status" value="2"/>
</dbReference>
<proteinExistence type="predicted"/>
<dbReference type="Pfam" id="PF13385">
    <property type="entry name" value="Laminin_G_3"/>
    <property type="match status" value="1"/>
</dbReference>
<dbReference type="OrthoDB" id="580754at2"/>
<feature type="transmembrane region" description="Helical" evidence="1">
    <location>
        <begin position="97"/>
        <end position="118"/>
    </location>
</feature>
<dbReference type="NCBIfam" id="NF037970">
    <property type="entry name" value="vanZ_1"/>
    <property type="match status" value="1"/>
</dbReference>
<feature type="transmembrane region" description="Helical" evidence="1">
    <location>
        <begin position="467"/>
        <end position="488"/>
    </location>
</feature>
<dbReference type="Pfam" id="PF04892">
    <property type="entry name" value="VanZ"/>
    <property type="match status" value="1"/>
</dbReference>
<gene>
    <name evidence="3" type="ORF">NIES593_11360</name>
</gene>
<feature type="transmembrane region" description="Helical" evidence="1">
    <location>
        <begin position="133"/>
        <end position="156"/>
    </location>
</feature>
<feature type="domain" description="VanZ-like" evidence="2">
    <location>
        <begin position="38"/>
        <end position="145"/>
    </location>
</feature>
<feature type="transmembrane region" description="Helical" evidence="1">
    <location>
        <begin position="440"/>
        <end position="460"/>
    </location>
</feature>
<dbReference type="AlphaFoldDB" id="A0A1U7HHN6"/>
<accession>A0A1U7HHN6</accession>
<feature type="transmembrane region" description="Helical" evidence="1">
    <location>
        <begin position="500"/>
        <end position="523"/>
    </location>
</feature>
<comment type="caution">
    <text evidence="3">The sequence shown here is derived from an EMBL/GenBank/DDBJ whole genome shotgun (WGS) entry which is preliminary data.</text>
</comment>
<feature type="transmembrane region" description="Helical" evidence="1">
    <location>
        <begin position="21"/>
        <end position="42"/>
    </location>
</feature>
<protein>
    <recommendedName>
        <fullName evidence="2">VanZ-like domain-containing protein</fullName>
    </recommendedName>
</protein>
<keyword evidence="1" id="KW-0812">Transmembrane</keyword>
<keyword evidence="4" id="KW-1185">Reference proteome</keyword>
<dbReference type="InterPro" id="IPR006976">
    <property type="entry name" value="VanZ-like"/>
</dbReference>
<dbReference type="SUPFAM" id="SSF49899">
    <property type="entry name" value="Concanavalin A-like lectins/glucanases"/>
    <property type="match status" value="2"/>
</dbReference>
<dbReference type="EMBL" id="MRCB01000011">
    <property type="protein sequence ID" value="OKH23048.1"/>
    <property type="molecule type" value="Genomic_DNA"/>
</dbReference>
<dbReference type="RefSeq" id="WP_073599680.1">
    <property type="nucleotide sequence ID" value="NZ_MRCB01000011.1"/>
</dbReference>
<sequence length="525" mass="57040">MNPHDRLTGSSVAIIDRLVERWTPALVIGSFLLVLVATLYPFNFSFQHGISIELITHSFYHPSNSGDLVRNILLFVPFGFGATCLTQRLKLGSIASFLAVAIASTVLSVTVEILQVFIPSRAPTIADIATNSIGGYLGFVCFYLLQLIPLGFAWAIAKRKWLLSPKTLTAGFIGYFSLMCLIAIALQNTVNLSNWESSFPLLLGNEQTGDRPWQGYISQVDIADRALSKAEIAQIFNNPNGLTPLEDAAIASYRLSGKGSYADLKGNLPDLSWQGKPSDSENRAGIFLSDSHWLQTVAPAAAIAQKIGAASQFTIGIVLATADTRQYGPARILSLSSDLFQRNFTLGQEGSDLVFRLRTPVTGTNGNHPDFVVANVFSDTDFHRSIVTYNGVTLRVYVDRVEPFSSLDLTPEIALSRYVLCFLDGWSVSLDSLSKKAYNLFYYGLIFIPLGCFLGLILTISRGDIRFASAIVVGGILFPVGILEGILMGGSDRSASWENLLHSLIIFSATVVLVKGKAASWLASS</sequence>
<organism evidence="3 4">
    <name type="scientific">Hydrococcus rivularis NIES-593</name>
    <dbReference type="NCBI Taxonomy" id="1921803"/>
    <lineage>
        <taxon>Bacteria</taxon>
        <taxon>Bacillati</taxon>
        <taxon>Cyanobacteriota</taxon>
        <taxon>Cyanophyceae</taxon>
        <taxon>Pleurocapsales</taxon>
        <taxon>Hydrococcaceae</taxon>
        <taxon>Hydrococcus</taxon>
    </lineage>
</organism>
<evidence type="ECO:0000259" key="2">
    <source>
        <dbReference type="Pfam" id="PF04892"/>
    </source>
</evidence>
<name>A0A1U7HHN6_9CYAN</name>
<evidence type="ECO:0000313" key="3">
    <source>
        <dbReference type="EMBL" id="OKH23048.1"/>
    </source>
</evidence>